<organism evidence="3 4">
    <name type="scientific">Apibacter muscae</name>
    <dbReference type="NCBI Taxonomy" id="2509004"/>
    <lineage>
        <taxon>Bacteria</taxon>
        <taxon>Pseudomonadati</taxon>
        <taxon>Bacteroidota</taxon>
        <taxon>Flavobacteriia</taxon>
        <taxon>Flavobacteriales</taxon>
        <taxon>Weeksellaceae</taxon>
        <taxon>Apibacter</taxon>
    </lineage>
</organism>
<dbReference type="GO" id="GO:0016747">
    <property type="term" value="F:acyltransferase activity, transferring groups other than amino-acyl groups"/>
    <property type="evidence" value="ECO:0007669"/>
    <property type="project" value="InterPro"/>
</dbReference>
<evidence type="ECO:0000256" key="1">
    <source>
        <dbReference type="SAM" id="Phobius"/>
    </source>
</evidence>
<proteinExistence type="predicted"/>
<keyword evidence="1" id="KW-1133">Transmembrane helix</keyword>
<dbReference type="Proteomes" id="UP000319499">
    <property type="component" value="Unassembled WGS sequence"/>
</dbReference>
<accession>A0A563DAT0</accession>
<comment type="caution">
    <text evidence="3">The sequence shown here is derived from an EMBL/GenBank/DDBJ whole genome shotgun (WGS) entry which is preliminary data.</text>
</comment>
<evidence type="ECO:0000313" key="3">
    <source>
        <dbReference type="EMBL" id="TWP27320.1"/>
    </source>
</evidence>
<dbReference type="OrthoDB" id="290051at2"/>
<keyword evidence="3" id="KW-0808">Transferase</keyword>
<feature type="transmembrane region" description="Helical" evidence="1">
    <location>
        <begin position="210"/>
        <end position="228"/>
    </location>
</feature>
<dbReference type="GO" id="GO:0000271">
    <property type="term" value="P:polysaccharide biosynthetic process"/>
    <property type="evidence" value="ECO:0007669"/>
    <property type="project" value="TreeGrafter"/>
</dbReference>
<dbReference type="InterPro" id="IPR050879">
    <property type="entry name" value="Acyltransferase_3"/>
</dbReference>
<feature type="transmembrane region" description="Helical" evidence="1">
    <location>
        <begin position="172"/>
        <end position="190"/>
    </location>
</feature>
<evidence type="ECO:0000313" key="4">
    <source>
        <dbReference type="Proteomes" id="UP000319499"/>
    </source>
</evidence>
<dbReference type="AlphaFoldDB" id="A0A563DAT0"/>
<keyword evidence="3" id="KW-0012">Acyltransferase</keyword>
<dbReference type="EMBL" id="SELH01000023">
    <property type="protein sequence ID" value="TWP27320.1"/>
    <property type="molecule type" value="Genomic_DNA"/>
</dbReference>
<feature type="domain" description="Acyltransferase 3" evidence="2">
    <location>
        <begin position="16"/>
        <end position="356"/>
    </location>
</feature>
<protein>
    <submittedName>
        <fullName evidence="3">Acyltransferase</fullName>
    </submittedName>
</protein>
<evidence type="ECO:0000259" key="2">
    <source>
        <dbReference type="Pfam" id="PF01757"/>
    </source>
</evidence>
<keyword evidence="4" id="KW-1185">Reference proteome</keyword>
<feature type="transmembrane region" description="Helical" evidence="1">
    <location>
        <begin position="340"/>
        <end position="368"/>
    </location>
</feature>
<feature type="transmembrane region" description="Helical" evidence="1">
    <location>
        <begin position="49"/>
        <end position="69"/>
    </location>
</feature>
<dbReference type="RefSeq" id="WP_146292924.1">
    <property type="nucleotide sequence ID" value="NZ_SELH01000023.1"/>
</dbReference>
<feature type="transmembrane region" description="Helical" evidence="1">
    <location>
        <begin position="261"/>
        <end position="279"/>
    </location>
</feature>
<dbReference type="InterPro" id="IPR002656">
    <property type="entry name" value="Acyl_transf_3_dom"/>
</dbReference>
<feature type="transmembrane region" description="Helical" evidence="1">
    <location>
        <begin position="19"/>
        <end position="37"/>
    </location>
</feature>
<keyword evidence="1" id="KW-0472">Membrane</keyword>
<dbReference type="PANTHER" id="PTHR23028:SF53">
    <property type="entry name" value="ACYL_TRANSF_3 DOMAIN-CONTAINING PROTEIN"/>
    <property type="match status" value="1"/>
</dbReference>
<name>A0A563DAT0_9FLAO</name>
<gene>
    <name evidence="3" type="ORF">ETU09_07700</name>
</gene>
<keyword evidence="1" id="KW-0812">Transmembrane</keyword>
<dbReference type="PANTHER" id="PTHR23028">
    <property type="entry name" value="ACETYLTRANSFERASE"/>
    <property type="match status" value="1"/>
</dbReference>
<feature type="transmembrane region" description="Helical" evidence="1">
    <location>
        <begin position="89"/>
        <end position="107"/>
    </location>
</feature>
<reference evidence="3 4" key="1">
    <citation type="submission" date="2019-02" db="EMBL/GenBank/DDBJ databases">
        <title>Apibacter muscae sp. nov.: a novel member of the house fly microbiota.</title>
        <authorList>
            <person name="Park R."/>
        </authorList>
    </citation>
    <scope>NUCLEOTIDE SEQUENCE [LARGE SCALE GENOMIC DNA]</scope>
    <source>
        <strain evidence="3 4">AL1</strain>
    </source>
</reference>
<dbReference type="GO" id="GO:0016020">
    <property type="term" value="C:membrane"/>
    <property type="evidence" value="ECO:0007669"/>
    <property type="project" value="TreeGrafter"/>
</dbReference>
<dbReference type="Pfam" id="PF01757">
    <property type="entry name" value="Acyl_transf_3"/>
    <property type="match status" value="1"/>
</dbReference>
<feature type="transmembrane region" description="Helical" evidence="1">
    <location>
        <begin position="240"/>
        <end position="255"/>
    </location>
</feature>
<sequence length="387" mass="46434">MKKLIIDMNESKRIFGLDILRTIAIIFVLLGHSSTFLPKKVAHYSNKILYDGVGIFFVLSGFLIGGILIQLLENYKINVKLLLYFWKKRWYRTLPNYYFVLIILILSDSLYNKNFNFMYYLKYFFFCQNIFSINLTFFGDSWSLAIEEWFYLITPIIIYILIAIFNIKPKSAILLSAIFVISFFTLYRIIYTLNLDTLNYENIINVRYTIFGRSDSIMFGILGAYLLYYKTYFWNNYKNIFLFLGIFLSAFYYLFPISNNFYSLTLSFTITSLSVLFMLPFFYNIKRGRGIFYRMITFISLISYSLYLVNMQISKFIRFIVDNKADNFIEFYHINISNNYAWSILFAICFISFWVLTFLISIVLYKYIEVPFMRYRDKYIKFNLTKI</sequence>
<feature type="transmembrane region" description="Helical" evidence="1">
    <location>
        <begin position="149"/>
        <end position="165"/>
    </location>
</feature>
<feature type="transmembrane region" description="Helical" evidence="1">
    <location>
        <begin position="291"/>
        <end position="309"/>
    </location>
</feature>